<dbReference type="SUPFAM" id="SSF52833">
    <property type="entry name" value="Thioredoxin-like"/>
    <property type="match status" value="1"/>
</dbReference>
<dbReference type="VEuPathDB" id="VectorBase:HLOH_063167"/>
<evidence type="ECO:0000256" key="2">
    <source>
        <dbReference type="ARBA" id="ARBA00013017"/>
    </source>
</evidence>
<comment type="caution">
    <text evidence="11">The sequence shown here is derived from an EMBL/GenBank/DDBJ whole genome shotgun (WGS) entry which is preliminary data.</text>
</comment>
<comment type="catalytic activity">
    <reaction evidence="8">
        <text>a hydroperoxide + [thioredoxin]-dithiol = an alcohol + [thioredoxin]-disulfide + H2O</text>
        <dbReference type="Rhea" id="RHEA:62620"/>
        <dbReference type="Rhea" id="RHEA-COMP:10698"/>
        <dbReference type="Rhea" id="RHEA-COMP:10700"/>
        <dbReference type="ChEBI" id="CHEBI:15377"/>
        <dbReference type="ChEBI" id="CHEBI:29950"/>
        <dbReference type="ChEBI" id="CHEBI:30879"/>
        <dbReference type="ChEBI" id="CHEBI:35924"/>
        <dbReference type="ChEBI" id="CHEBI:50058"/>
        <dbReference type="EC" id="1.11.1.24"/>
    </reaction>
</comment>
<evidence type="ECO:0000256" key="9">
    <source>
        <dbReference type="SAM" id="MobiDB-lite"/>
    </source>
</evidence>
<dbReference type="GO" id="GO:0033554">
    <property type="term" value="P:cellular response to stress"/>
    <property type="evidence" value="ECO:0007669"/>
    <property type="project" value="TreeGrafter"/>
</dbReference>
<dbReference type="FunFam" id="3.40.30.10:FF:000003">
    <property type="entry name" value="Peroxiredoxin 1"/>
    <property type="match status" value="1"/>
</dbReference>
<keyword evidence="7" id="KW-0676">Redox-active center</keyword>
<gene>
    <name evidence="11" type="ORF">HPB48_002595</name>
</gene>
<keyword evidence="6" id="KW-1015">Disulfide bond</keyword>
<dbReference type="InterPro" id="IPR013766">
    <property type="entry name" value="Thioredoxin_domain"/>
</dbReference>
<dbReference type="OrthoDB" id="185659at2759"/>
<dbReference type="Pfam" id="PF00578">
    <property type="entry name" value="AhpC-TSA"/>
    <property type="match status" value="1"/>
</dbReference>
<dbReference type="PROSITE" id="PS51352">
    <property type="entry name" value="THIOREDOXIN_2"/>
    <property type="match status" value="1"/>
</dbReference>
<dbReference type="PANTHER" id="PTHR10681:SF128">
    <property type="entry name" value="THIOREDOXIN-DEPENDENT PEROXIDE REDUCTASE, MITOCHONDRIAL"/>
    <property type="match status" value="1"/>
</dbReference>
<evidence type="ECO:0000256" key="1">
    <source>
        <dbReference type="ARBA" id="ARBA00009796"/>
    </source>
</evidence>
<keyword evidence="3" id="KW-0575">Peroxidase</keyword>
<evidence type="ECO:0000259" key="10">
    <source>
        <dbReference type="PROSITE" id="PS51352"/>
    </source>
</evidence>
<dbReference type="InterPro" id="IPR036249">
    <property type="entry name" value="Thioredoxin-like_sf"/>
</dbReference>
<dbReference type="EC" id="1.11.1.24" evidence="2"/>
<comment type="similarity">
    <text evidence="1">Belongs to the peroxiredoxin family. AhpC/Prx1 subfamily.</text>
</comment>
<evidence type="ECO:0000256" key="6">
    <source>
        <dbReference type="ARBA" id="ARBA00023157"/>
    </source>
</evidence>
<organism evidence="11 12">
    <name type="scientific">Haemaphysalis longicornis</name>
    <name type="common">Bush tick</name>
    <dbReference type="NCBI Taxonomy" id="44386"/>
    <lineage>
        <taxon>Eukaryota</taxon>
        <taxon>Metazoa</taxon>
        <taxon>Ecdysozoa</taxon>
        <taxon>Arthropoda</taxon>
        <taxon>Chelicerata</taxon>
        <taxon>Arachnida</taxon>
        <taxon>Acari</taxon>
        <taxon>Parasitiformes</taxon>
        <taxon>Ixodida</taxon>
        <taxon>Ixodoidea</taxon>
        <taxon>Ixodidae</taxon>
        <taxon>Haemaphysalinae</taxon>
        <taxon>Haemaphysalis</taxon>
    </lineage>
</organism>
<dbReference type="PANTHER" id="PTHR10681">
    <property type="entry name" value="THIOREDOXIN PEROXIDASE"/>
    <property type="match status" value="1"/>
</dbReference>
<proteinExistence type="inferred from homology"/>
<dbReference type="GO" id="GO:0006979">
    <property type="term" value="P:response to oxidative stress"/>
    <property type="evidence" value="ECO:0007669"/>
    <property type="project" value="TreeGrafter"/>
</dbReference>
<dbReference type="GO" id="GO:0045454">
    <property type="term" value="P:cell redox homeostasis"/>
    <property type="evidence" value="ECO:0007669"/>
    <property type="project" value="TreeGrafter"/>
</dbReference>
<protein>
    <recommendedName>
        <fullName evidence="2">thioredoxin-dependent peroxiredoxin</fullName>
        <ecNumber evidence="2">1.11.1.24</ecNumber>
    </recommendedName>
</protein>
<evidence type="ECO:0000256" key="4">
    <source>
        <dbReference type="ARBA" id="ARBA00022862"/>
    </source>
</evidence>
<feature type="region of interest" description="Disordered" evidence="9">
    <location>
        <begin position="307"/>
        <end position="326"/>
    </location>
</feature>
<feature type="domain" description="Thioredoxin" evidence="10">
    <location>
        <begin position="135"/>
        <end position="293"/>
    </location>
</feature>
<dbReference type="InterPro" id="IPR000866">
    <property type="entry name" value="AhpC/TSA"/>
</dbReference>
<dbReference type="GO" id="GO:0005739">
    <property type="term" value="C:mitochondrion"/>
    <property type="evidence" value="ECO:0007669"/>
    <property type="project" value="TreeGrafter"/>
</dbReference>
<keyword evidence="4" id="KW-0049">Antioxidant</keyword>
<evidence type="ECO:0000313" key="11">
    <source>
        <dbReference type="EMBL" id="KAH9369059.1"/>
    </source>
</evidence>
<dbReference type="Gene3D" id="3.40.30.10">
    <property type="entry name" value="Glutaredoxin"/>
    <property type="match status" value="1"/>
</dbReference>
<dbReference type="CDD" id="cd03015">
    <property type="entry name" value="PRX_Typ2cys"/>
    <property type="match status" value="1"/>
</dbReference>
<name>A0A9J6G1X4_HAELO</name>
<evidence type="ECO:0000256" key="7">
    <source>
        <dbReference type="ARBA" id="ARBA00023284"/>
    </source>
</evidence>
<dbReference type="Proteomes" id="UP000821853">
    <property type="component" value="Chromosome 2"/>
</dbReference>
<dbReference type="Pfam" id="PF10417">
    <property type="entry name" value="1-cysPrx_C"/>
    <property type="match status" value="1"/>
</dbReference>
<dbReference type="InterPro" id="IPR050217">
    <property type="entry name" value="Peroxiredoxin"/>
</dbReference>
<evidence type="ECO:0000256" key="8">
    <source>
        <dbReference type="ARBA" id="ARBA00049091"/>
    </source>
</evidence>
<sequence>MYPSGSGSGISRRTSKRKLAGRGVALEQTNNTNIRLRLTVNSTNTNLKEVSTASCLTFGRTTNFPSTKSTRAILKNLRVDAYTVTKHIRFRHRHDPRALTRKALRRGVSLIAGAARSTDCHSHRLLHVAPRLLAPEVSKPAPPFKGTAVVGSEFKEISLADFSGKYLVLFFYPLDFTFVCPTEIIAFSDRADEFRKLNTEVVAVSIDSHFSHLAWANTPRKQGGLGGVNIPMLSDLHKTIARDYGVLLEGAGVALRGLFIIDPKGVVRQITVNDLPVGRSVDETLRLVKAFQFVEKHGEVCPAGWQPGLSYHQARPEERSTSTSTK</sequence>
<evidence type="ECO:0000313" key="12">
    <source>
        <dbReference type="Proteomes" id="UP000821853"/>
    </source>
</evidence>
<dbReference type="GO" id="GO:0005829">
    <property type="term" value="C:cytosol"/>
    <property type="evidence" value="ECO:0007669"/>
    <property type="project" value="TreeGrafter"/>
</dbReference>
<feature type="region of interest" description="Disordered" evidence="9">
    <location>
        <begin position="1"/>
        <end position="21"/>
    </location>
</feature>
<accession>A0A9J6G1X4</accession>
<dbReference type="GO" id="GO:0042744">
    <property type="term" value="P:hydrogen peroxide catabolic process"/>
    <property type="evidence" value="ECO:0007669"/>
    <property type="project" value="TreeGrafter"/>
</dbReference>
<keyword evidence="5" id="KW-0560">Oxidoreductase</keyword>
<reference evidence="11 12" key="1">
    <citation type="journal article" date="2020" name="Cell">
        <title>Large-Scale Comparative Analyses of Tick Genomes Elucidate Their Genetic Diversity and Vector Capacities.</title>
        <authorList>
            <consortium name="Tick Genome and Microbiome Consortium (TIGMIC)"/>
            <person name="Jia N."/>
            <person name="Wang J."/>
            <person name="Shi W."/>
            <person name="Du L."/>
            <person name="Sun Y."/>
            <person name="Zhan W."/>
            <person name="Jiang J.F."/>
            <person name="Wang Q."/>
            <person name="Zhang B."/>
            <person name="Ji P."/>
            <person name="Bell-Sakyi L."/>
            <person name="Cui X.M."/>
            <person name="Yuan T.T."/>
            <person name="Jiang B.G."/>
            <person name="Yang W.F."/>
            <person name="Lam T.T."/>
            <person name="Chang Q.C."/>
            <person name="Ding S.J."/>
            <person name="Wang X.J."/>
            <person name="Zhu J.G."/>
            <person name="Ruan X.D."/>
            <person name="Zhao L."/>
            <person name="Wei J.T."/>
            <person name="Ye R.Z."/>
            <person name="Que T.C."/>
            <person name="Du C.H."/>
            <person name="Zhou Y.H."/>
            <person name="Cheng J.X."/>
            <person name="Dai P.F."/>
            <person name="Guo W.B."/>
            <person name="Han X.H."/>
            <person name="Huang E.J."/>
            <person name="Li L.F."/>
            <person name="Wei W."/>
            <person name="Gao Y.C."/>
            <person name="Liu J.Z."/>
            <person name="Shao H.Z."/>
            <person name="Wang X."/>
            <person name="Wang C.C."/>
            <person name="Yang T.C."/>
            <person name="Huo Q.B."/>
            <person name="Li W."/>
            <person name="Chen H.Y."/>
            <person name="Chen S.E."/>
            <person name="Zhou L.G."/>
            <person name="Ni X.B."/>
            <person name="Tian J.H."/>
            <person name="Sheng Y."/>
            <person name="Liu T."/>
            <person name="Pan Y.S."/>
            <person name="Xia L.Y."/>
            <person name="Li J."/>
            <person name="Zhao F."/>
            <person name="Cao W.C."/>
        </authorList>
    </citation>
    <scope>NUCLEOTIDE SEQUENCE [LARGE SCALE GENOMIC DNA]</scope>
    <source>
        <strain evidence="11">HaeL-2018</strain>
    </source>
</reference>
<dbReference type="AlphaFoldDB" id="A0A9J6G1X4"/>
<evidence type="ECO:0000256" key="5">
    <source>
        <dbReference type="ARBA" id="ARBA00023002"/>
    </source>
</evidence>
<dbReference type="EMBL" id="JABSTR010000004">
    <property type="protein sequence ID" value="KAH9369059.1"/>
    <property type="molecule type" value="Genomic_DNA"/>
</dbReference>
<evidence type="ECO:0000256" key="3">
    <source>
        <dbReference type="ARBA" id="ARBA00022559"/>
    </source>
</evidence>
<dbReference type="InterPro" id="IPR019479">
    <property type="entry name" value="Peroxiredoxin_C"/>
</dbReference>
<keyword evidence="12" id="KW-1185">Reference proteome</keyword>
<dbReference type="GO" id="GO:0008379">
    <property type="term" value="F:thioredoxin peroxidase activity"/>
    <property type="evidence" value="ECO:0007669"/>
    <property type="project" value="TreeGrafter"/>
</dbReference>